<evidence type="ECO:0000256" key="1">
    <source>
        <dbReference type="SAM" id="MobiDB-lite"/>
    </source>
</evidence>
<name>A0AA39T2B3_9PEZI</name>
<feature type="compositionally biased region" description="Basic and acidic residues" evidence="1">
    <location>
        <begin position="366"/>
        <end position="381"/>
    </location>
</feature>
<evidence type="ECO:0000313" key="2">
    <source>
        <dbReference type="EMBL" id="KAK0612526.1"/>
    </source>
</evidence>
<feature type="region of interest" description="Disordered" evidence="1">
    <location>
        <begin position="1"/>
        <end position="42"/>
    </location>
</feature>
<feature type="region of interest" description="Disordered" evidence="1">
    <location>
        <begin position="329"/>
        <end position="413"/>
    </location>
</feature>
<dbReference type="EMBL" id="JAULSR010000009">
    <property type="protein sequence ID" value="KAK0612526.1"/>
    <property type="molecule type" value="Genomic_DNA"/>
</dbReference>
<comment type="caution">
    <text evidence="2">The sequence shown here is derived from an EMBL/GenBank/DDBJ whole genome shotgun (WGS) entry which is preliminary data.</text>
</comment>
<dbReference type="AlphaFoldDB" id="A0AA39T2B3"/>
<feature type="compositionally biased region" description="Low complexity" evidence="1">
    <location>
        <begin position="27"/>
        <end position="39"/>
    </location>
</feature>
<reference evidence="2" key="1">
    <citation type="submission" date="2023-06" db="EMBL/GenBank/DDBJ databases">
        <title>Genome-scale phylogeny and comparative genomics of the fungal order Sordariales.</title>
        <authorList>
            <consortium name="Lawrence Berkeley National Laboratory"/>
            <person name="Hensen N."/>
            <person name="Bonometti L."/>
            <person name="Westerberg I."/>
            <person name="Brannstrom I.O."/>
            <person name="Guillou S."/>
            <person name="Cros-Aarteil S."/>
            <person name="Calhoun S."/>
            <person name="Haridas S."/>
            <person name="Kuo A."/>
            <person name="Mondo S."/>
            <person name="Pangilinan J."/>
            <person name="Riley R."/>
            <person name="LaButti K."/>
            <person name="Andreopoulos B."/>
            <person name="Lipzen A."/>
            <person name="Chen C."/>
            <person name="Yanf M."/>
            <person name="Daum C."/>
            <person name="Ng V."/>
            <person name="Clum A."/>
            <person name="Steindorff A."/>
            <person name="Ohm R."/>
            <person name="Martin F."/>
            <person name="Silar P."/>
            <person name="Natvig D."/>
            <person name="Lalanne C."/>
            <person name="Gautier V."/>
            <person name="Ament-velasquez S.L."/>
            <person name="Kruys A."/>
            <person name="Hutchinson M.I."/>
            <person name="Powell A.J."/>
            <person name="Barry K."/>
            <person name="Miller A.N."/>
            <person name="Grigoriev I.V."/>
            <person name="Debuchy R."/>
            <person name="Gladieux P."/>
            <person name="Thoren M.H."/>
            <person name="Johannesson H."/>
        </authorList>
    </citation>
    <scope>NUCLEOTIDE SEQUENCE</scope>
    <source>
        <strain evidence="2">SMH3391-2</strain>
    </source>
</reference>
<keyword evidence="3" id="KW-1185">Reference proteome</keyword>
<sequence length="413" mass="46267">MVSIKNNGTSDAVDSGTKQPTSTARQSKIGSKIGSRISGPDSAATNDNVRRFVLLVSLIKRSGLCTPDIKTCLSKYLKNIRHRDFMELRKHMPNVRNLEKPDWQPDLNGLAKLGPGPEGLPAEDVHAALVSARKRLVEDPDWFYGAERGWFLWAATRLSYRFQDNVRHSSFWLGELDAALFISLVARIQTARIGEDFTSLVSPKLQAIYREAWYSVFGLFWSVKHFDQVCVCADKSTVFPTMAEYKGRRVVAHHPNGKAVGDMEDRIVAVLDECGINEELKSPITSIGKLYMVDDATKPHPASKSVFNDLHWQNEEFLKLLADMTSRRREMKAAKEAAKAQREKKRKRSNRPSGKQVLGSQGKLEPFPKPKGDAKAQKEETITALPVGKIPVINVRRPEPHPTWKAGKGKRSA</sequence>
<evidence type="ECO:0000313" key="3">
    <source>
        <dbReference type="Proteomes" id="UP001174934"/>
    </source>
</evidence>
<protein>
    <submittedName>
        <fullName evidence="2">Uncharacterized protein</fullName>
    </submittedName>
</protein>
<gene>
    <name evidence="2" type="ORF">B0T17DRAFT_409074</name>
</gene>
<organism evidence="2 3">
    <name type="scientific">Bombardia bombarda</name>
    <dbReference type="NCBI Taxonomy" id="252184"/>
    <lineage>
        <taxon>Eukaryota</taxon>
        <taxon>Fungi</taxon>
        <taxon>Dikarya</taxon>
        <taxon>Ascomycota</taxon>
        <taxon>Pezizomycotina</taxon>
        <taxon>Sordariomycetes</taxon>
        <taxon>Sordariomycetidae</taxon>
        <taxon>Sordariales</taxon>
        <taxon>Lasiosphaeriaceae</taxon>
        <taxon>Bombardia</taxon>
    </lineage>
</organism>
<proteinExistence type="predicted"/>
<feature type="compositionally biased region" description="Polar residues" evidence="1">
    <location>
        <begin position="1"/>
        <end position="26"/>
    </location>
</feature>
<feature type="compositionally biased region" description="Basic and acidic residues" evidence="1">
    <location>
        <begin position="329"/>
        <end position="341"/>
    </location>
</feature>
<accession>A0AA39T2B3</accession>
<dbReference type="Proteomes" id="UP001174934">
    <property type="component" value="Unassembled WGS sequence"/>
</dbReference>